<feature type="transmembrane region" description="Helical" evidence="1">
    <location>
        <begin position="48"/>
        <end position="72"/>
    </location>
</feature>
<evidence type="ECO:0000313" key="3">
    <source>
        <dbReference type="Proteomes" id="UP000024635"/>
    </source>
</evidence>
<protein>
    <submittedName>
        <fullName evidence="2">Uncharacterized protein</fullName>
    </submittedName>
</protein>
<proteinExistence type="predicted"/>
<keyword evidence="1" id="KW-0472">Membrane</keyword>
<dbReference type="AlphaFoldDB" id="A0A016S5Q8"/>
<keyword evidence="1" id="KW-0812">Transmembrane</keyword>
<keyword evidence="1" id="KW-1133">Transmembrane helix</keyword>
<comment type="caution">
    <text evidence="2">The sequence shown here is derived from an EMBL/GenBank/DDBJ whole genome shotgun (WGS) entry which is preliminary data.</text>
</comment>
<accession>A0A016S5Q8</accession>
<dbReference type="EMBL" id="JARK01001629">
    <property type="protein sequence ID" value="EYB85687.1"/>
    <property type="molecule type" value="Genomic_DNA"/>
</dbReference>
<name>A0A016S5Q8_9BILA</name>
<evidence type="ECO:0000313" key="2">
    <source>
        <dbReference type="EMBL" id="EYB85687.1"/>
    </source>
</evidence>
<evidence type="ECO:0000256" key="1">
    <source>
        <dbReference type="SAM" id="Phobius"/>
    </source>
</evidence>
<gene>
    <name evidence="2" type="primary">Acey_s0293.g1611</name>
    <name evidence="2" type="ORF">Y032_0293g1611</name>
</gene>
<dbReference type="Proteomes" id="UP000024635">
    <property type="component" value="Unassembled WGS sequence"/>
</dbReference>
<keyword evidence="3" id="KW-1185">Reference proteome</keyword>
<sequence>MADLEIVRTGLSPNLVVVQCASMTVTYPWARQGRCATAPHAPESLSPAVGVLLLGAFLNNLVIFSHFSCFVTRSSIMAANDMNSSARGAVARRAYQGREWVTAIDAHCRGPRAPVTPLTSLHYTMDSTSEFDGHSEKKLEKSELYEISIAKKTVELDVHFQKQEEVEMVGQP</sequence>
<reference evidence="3" key="1">
    <citation type="journal article" date="2015" name="Nat. Genet.">
        <title>The genome and transcriptome of the zoonotic hookworm Ancylostoma ceylanicum identify infection-specific gene families.</title>
        <authorList>
            <person name="Schwarz E.M."/>
            <person name="Hu Y."/>
            <person name="Antoshechkin I."/>
            <person name="Miller M.M."/>
            <person name="Sternberg P.W."/>
            <person name="Aroian R.V."/>
        </authorList>
    </citation>
    <scope>NUCLEOTIDE SEQUENCE</scope>
    <source>
        <strain evidence="3">HY135</strain>
    </source>
</reference>
<organism evidence="2 3">
    <name type="scientific">Ancylostoma ceylanicum</name>
    <dbReference type="NCBI Taxonomy" id="53326"/>
    <lineage>
        <taxon>Eukaryota</taxon>
        <taxon>Metazoa</taxon>
        <taxon>Ecdysozoa</taxon>
        <taxon>Nematoda</taxon>
        <taxon>Chromadorea</taxon>
        <taxon>Rhabditida</taxon>
        <taxon>Rhabditina</taxon>
        <taxon>Rhabditomorpha</taxon>
        <taxon>Strongyloidea</taxon>
        <taxon>Ancylostomatidae</taxon>
        <taxon>Ancylostomatinae</taxon>
        <taxon>Ancylostoma</taxon>
    </lineage>
</organism>